<keyword evidence="1" id="KW-0479">Metal-binding</keyword>
<sequence>MKIKDLLNKVGGEIFSRGEDYYENDYISFLTYNPQKHSYYGEVKGSGFEDYQVRIDLDKENNVDFYDCNCPYDWSDTCKHLIAIFLAIEDGNYVESSEKDIESVKNIEKMEDDKEDISYLLNNASKEDLIEFITEKGFKYDDFITDLYRFLKKPEVTEEIKFLIGDVKSIISDASYFKFDDDPYYYQDETSKYTDDLEKILSQAKESLNKERYMVPFHVSIEIINGINSLYEFSFEGYSIDGLHYDSFEILKESCDLIETYGTMEEKENAFKLLIKNSEKEFISTEDNYNFIYETLKFLNKSNKNEIYDAIDDISDSKYYYSENMILKSKIIEIIDGKEESEKFKMNNAQIDEFAMELIGNAINNKDFDFAEKLALEKVNKNEGLANQVKWEKILHNIYKSFKIINKQIEIANNLLKKGNSKYYYILKELYKNCGSLEEKQEELITNLIENSSFNYYGPILKEEKQWDLLWQGVKGHPDAIFQYGPELVKIYDEEVYKFYYHHLINQGEIANHRKAYNLFVKNLGKLYGVGGDKYADKVFDYFRENYKIRRAMQEELNVLNSKRNRN</sequence>
<evidence type="ECO:0000259" key="2">
    <source>
        <dbReference type="PROSITE" id="PS50966"/>
    </source>
</evidence>
<keyword evidence="1" id="KW-0862">Zinc</keyword>
<dbReference type="Proteomes" id="UP000077066">
    <property type="component" value="Unassembled WGS sequence"/>
</dbReference>
<protein>
    <recommendedName>
        <fullName evidence="2">SWIM-type domain-containing protein</fullName>
    </recommendedName>
</protein>
<proteinExistence type="predicted"/>
<dbReference type="OrthoDB" id="41163at2157"/>
<dbReference type="InterPro" id="IPR007527">
    <property type="entry name" value="Znf_SWIM"/>
</dbReference>
<accession>A0A166BKB6</accession>
<dbReference type="GO" id="GO:0008270">
    <property type="term" value="F:zinc ion binding"/>
    <property type="evidence" value="ECO:0007669"/>
    <property type="project" value="UniProtKB-KW"/>
</dbReference>
<comment type="caution">
    <text evidence="3">The sequence shown here is derived from an EMBL/GenBank/DDBJ whole genome shotgun (WGS) entry which is preliminary data.</text>
</comment>
<feature type="domain" description="SWIM-type" evidence="2">
    <location>
        <begin position="51"/>
        <end position="89"/>
    </location>
</feature>
<dbReference type="PROSITE" id="PS50966">
    <property type="entry name" value="ZF_SWIM"/>
    <property type="match status" value="1"/>
</dbReference>
<dbReference type="PATRIC" id="fig|55758.3.peg.1147"/>
<dbReference type="RefSeq" id="WP_066972109.1">
    <property type="nucleotide sequence ID" value="NZ_LWMT01000203.1"/>
</dbReference>
<evidence type="ECO:0000256" key="1">
    <source>
        <dbReference type="PROSITE-ProRule" id="PRU00325"/>
    </source>
</evidence>
<dbReference type="STRING" id="55758.MBFIL_10000"/>
<evidence type="ECO:0000313" key="3">
    <source>
        <dbReference type="EMBL" id="KZX13478.1"/>
    </source>
</evidence>
<keyword evidence="1" id="KW-0863">Zinc-finger</keyword>
<evidence type="ECO:0000313" key="4">
    <source>
        <dbReference type="Proteomes" id="UP000077066"/>
    </source>
</evidence>
<name>A0A166BKB6_9EURY</name>
<dbReference type="EMBL" id="LWMT01000203">
    <property type="protein sequence ID" value="KZX13478.1"/>
    <property type="molecule type" value="Genomic_DNA"/>
</dbReference>
<organism evidence="3 4">
    <name type="scientific">Methanobrevibacter filiformis</name>
    <dbReference type="NCBI Taxonomy" id="55758"/>
    <lineage>
        <taxon>Archaea</taxon>
        <taxon>Methanobacteriati</taxon>
        <taxon>Methanobacteriota</taxon>
        <taxon>Methanomada group</taxon>
        <taxon>Methanobacteria</taxon>
        <taxon>Methanobacteriales</taxon>
        <taxon>Methanobacteriaceae</taxon>
        <taxon>Methanobrevibacter</taxon>
    </lineage>
</organism>
<reference evidence="3 4" key="1">
    <citation type="submission" date="2016-04" db="EMBL/GenBank/DDBJ databases">
        <title>Genome sequence of Methanobrevibacter filiformis DSM 11501.</title>
        <authorList>
            <person name="Poehlein A."/>
            <person name="Seedorf H."/>
            <person name="Daniel R."/>
        </authorList>
    </citation>
    <scope>NUCLEOTIDE SEQUENCE [LARGE SCALE GENOMIC DNA]</scope>
    <source>
        <strain evidence="3 4">DSM 11501</strain>
    </source>
</reference>
<dbReference type="AlphaFoldDB" id="A0A166BKB6"/>
<keyword evidence="4" id="KW-1185">Reference proteome</keyword>
<gene>
    <name evidence="3" type="ORF">MBFIL_10000</name>
</gene>